<evidence type="ECO:0000256" key="2">
    <source>
        <dbReference type="ARBA" id="ARBA00022475"/>
    </source>
</evidence>
<feature type="transmembrane region" description="Helical" evidence="6">
    <location>
        <begin position="21"/>
        <end position="43"/>
    </location>
</feature>
<dbReference type="STRING" id="153496.A0U89_09050"/>
<evidence type="ECO:0000256" key="1">
    <source>
        <dbReference type="ARBA" id="ARBA00004651"/>
    </source>
</evidence>
<dbReference type="SUPFAM" id="SSF103190">
    <property type="entry name" value="Sensory domain-like"/>
    <property type="match status" value="1"/>
</dbReference>
<gene>
    <name evidence="8" type="ORF">A0U89_09050</name>
</gene>
<dbReference type="GO" id="GO:0035556">
    <property type="term" value="P:intracellular signal transduction"/>
    <property type="evidence" value="ECO:0007669"/>
    <property type="project" value="InterPro"/>
</dbReference>
<accession>A0A1D8UUD7</accession>
<evidence type="ECO:0000313" key="9">
    <source>
        <dbReference type="Proteomes" id="UP000179145"/>
    </source>
</evidence>
<dbReference type="Gene3D" id="3.30.450.20">
    <property type="entry name" value="PAS domain"/>
    <property type="match status" value="1"/>
</dbReference>
<dbReference type="Pfam" id="PF01590">
    <property type="entry name" value="GAF"/>
    <property type="match status" value="1"/>
</dbReference>
<protein>
    <recommendedName>
        <fullName evidence="7">Guanylate cyclase domain-containing protein</fullName>
    </recommendedName>
</protein>
<evidence type="ECO:0000256" key="5">
    <source>
        <dbReference type="ARBA" id="ARBA00023136"/>
    </source>
</evidence>
<evidence type="ECO:0000256" key="4">
    <source>
        <dbReference type="ARBA" id="ARBA00022989"/>
    </source>
</evidence>
<dbReference type="InterPro" id="IPR029787">
    <property type="entry name" value="Nucleotide_cyclase"/>
</dbReference>
<comment type="subcellular location">
    <subcellularLocation>
        <location evidence="1">Cell membrane</location>
        <topology evidence="1">Multi-pass membrane protein</topology>
    </subcellularLocation>
</comment>
<dbReference type="EMBL" id="CP014674">
    <property type="protein sequence ID" value="AOX17254.1"/>
    <property type="molecule type" value="Genomic_DNA"/>
</dbReference>
<dbReference type="Pfam" id="PF02743">
    <property type="entry name" value="dCache_1"/>
    <property type="match status" value="1"/>
</dbReference>
<dbReference type="Pfam" id="PF00211">
    <property type="entry name" value="Guanylate_cyc"/>
    <property type="match status" value="1"/>
</dbReference>
<dbReference type="GO" id="GO:0009190">
    <property type="term" value="P:cyclic nucleotide biosynthetic process"/>
    <property type="evidence" value="ECO:0007669"/>
    <property type="project" value="InterPro"/>
</dbReference>
<reference evidence="8 9" key="1">
    <citation type="journal article" date="2016" name="Microb. Cell Fact.">
        <title>Dissection of exopolysaccharide biosynthesis in Kozakia baliensis.</title>
        <authorList>
            <person name="Brandt J.U."/>
            <person name="Jakob F."/>
            <person name="Behr J."/>
            <person name="Geissler A.J."/>
            <person name="Vogel R.F."/>
        </authorList>
    </citation>
    <scope>NUCLEOTIDE SEQUENCE [LARGE SCALE GENOMIC DNA]</scope>
    <source>
        <strain evidence="8 9">DSM 14400</strain>
    </source>
</reference>
<dbReference type="KEGG" id="kba:A0U89_09050"/>
<feature type="transmembrane region" description="Helical" evidence="6">
    <location>
        <begin position="349"/>
        <end position="367"/>
    </location>
</feature>
<dbReference type="AlphaFoldDB" id="A0A1D8UUD7"/>
<dbReference type="InterPro" id="IPR001054">
    <property type="entry name" value="A/G_cyclase"/>
</dbReference>
<dbReference type="eggNOG" id="COG2114">
    <property type="taxonomic scope" value="Bacteria"/>
</dbReference>
<keyword evidence="9" id="KW-1185">Reference proteome</keyword>
<sequence>MPVDEIVDPANVNAGQRRRQLLEVGGPILSVLLVIVVIIGISLHSYHSTRQGVIALSQDLLKEQQQRITLEVSNYLMPAPATAVVARDLLGDPVTNAPPKTFLAYGGSMLRNVQQIESFYLADDRGSFWFIDRAPADIPGGMEWVHLEHDQDVFRHWYYDKNNYLVRTSDVPADHYDPRQRPWFKTAFDHPDLNWADPYPTRSTKQLVVTATTVFHSTDGHQSVFAINISLNELTNFLGSMKIGRSGRAVVVDKEGHLVAGSDLLKVAQSAGWDYSKMLLNPDTQPVFVRALALFHIYGSGARLIKAHDINYVTIMASLHRMHPGWILMLNAPENDFAAFTMATGRQGLLFSLLIVLLAAALAGFLVRQSQRSERLRRLLEQHRAETIAENQALNEIAGQENLFDATHDAPILTQRLAKLAQARRVSLWRFVGDRNRLLCEDAYDQDSDAHSTGLELSHQELAPFFSLIQSGETVDIADAAQDDRLRIFQRIVMRSFGSRSVYLRPIQMRGDVIGAVVLEDAHRAPNVAHIIAMVAEIAAIRFAASGDANQALAGAHALQAPSGDVQVHFEEGFLAAAGDQNDGGFTPGRYPMVPIATILFQDNTTDNPVDVLPVVQDLTEKLQDIARTHQLFSVQILGNRIVLVGGCSKEPDPGAAQRLADAILALREVGLITLSNADLTPSFRIGLDVGTALGAVLGHDPGTFNLWGEAAQTSELLAESAPDAGTIQVSEAAYSLLREYYLFRPRGMFYLPRLGVTRTFVLAAKR</sequence>
<dbReference type="Gene3D" id="3.30.70.1230">
    <property type="entry name" value="Nucleotide cyclase"/>
    <property type="match status" value="1"/>
</dbReference>
<evidence type="ECO:0000256" key="3">
    <source>
        <dbReference type="ARBA" id="ARBA00022692"/>
    </source>
</evidence>
<evidence type="ECO:0000259" key="7">
    <source>
        <dbReference type="PROSITE" id="PS50125"/>
    </source>
</evidence>
<name>A0A1D8UUD7_9PROT</name>
<dbReference type="InterPro" id="IPR029016">
    <property type="entry name" value="GAF-like_dom_sf"/>
</dbReference>
<dbReference type="SUPFAM" id="SSF55781">
    <property type="entry name" value="GAF domain-like"/>
    <property type="match status" value="1"/>
</dbReference>
<dbReference type="Gene3D" id="3.30.450.40">
    <property type="match status" value="1"/>
</dbReference>
<keyword evidence="2" id="KW-1003">Cell membrane</keyword>
<dbReference type="InterPro" id="IPR003018">
    <property type="entry name" value="GAF"/>
</dbReference>
<dbReference type="InterPro" id="IPR029151">
    <property type="entry name" value="Sensor-like_sf"/>
</dbReference>
<dbReference type="PROSITE" id="PS50125">
    <property type="entry name" value="GUANYLATE_CYCLASE_2"/>
    <property type="match status" value="1"/>
</dbReference>
<proteinExistence type="predicted"/>
<dbReference type="OrthoDB" id="7293398at2"/>
<dbReference type="SUPFAM" id="SSF55073">
    <property type="entry name" value="Nucleotide cyclase"/>
    <property type="match status" value="1"/>
</dbReference>
<evidence type="ECO:0000256" key="6">
    <source>
        <dbReference type="SAM" id="Phobius"/>
    </source>
</evidence>
<dbReference type="Proteomes" id="UP000179145">
    <property type="component" value="Chromosome"/>
</dbReference>
<dbReference type="RefSeq" id="WP_070402898.1">
    <property type="nucleotide sequence ID" value="NZ_BJVW01000001.1"/>
</dbReference>
<evidence type="ECO:0000313" key="8">
    <source>
        <dbReference type="EMBL" id="AOX17254.1"/>
    </source>
</evidence>
<organism evidence="8 9">
    <name type="scientific">Kozakia baliensis</name>
    <dbReference type="NCBI Taxonomy" id="153496"/>
    <lineage>
        <taxon>Bacteria</taxon>
        <taxon>Pseudomonadati</taxon>
        <taxon>Pseudomonadota</taxon>
        <taxon>Alphaproteobacteria</taxon>
        <taxon>Acetobacterales</taxon>
        <taxon>Acetobacteraceae</taxon>
        <taxon>Kozakia</taxon>
    </lineage>
</organism>
<keyword evidence="3 6" id="KW-0812">Transmembrane</keyword>
<keyword evidence="4 6" id="KW-1133">Transmembrane helix</keyword>
<dbReference type="GO" id="GO:0004016">
    <property type="term" value="F:adenylate cyclase activity"/>
    <property type="evidence" value="ECO:0007669"/>
    <property type="project" value="UniProtKB-ARBA"/>
</dbReference>
<keyword evidence="5 6" id="KW-0472">Membrane</keyword>
<dbReference type="GO" id="GO:0005886">
    <property type="term" value="C:plasma membrane"/>
    <property type="evidence" value="ECO:0007669"/>
    <property type="project" value="UniProtKB-SubCell"/>
</dbReference>
<feature type="domain" description="Guanylate cyclase" evidence="7">
    <location>
        <begin position="585"/>
        <end position="719"/>
    </location>
</feature>
<dbReference type="InterPro" id="IPR033479">
    <property type="entry name" value="dCache_1"/>
</dbReference>